<evidence type="ECO:0000313" key="4">
    <source>
        <dbReference type="Proteomes" id="UP000008810"/>
    </source>
</evidence>
<sequence>MGTITQLLHRDTLGLENPLISLKPNMPPSQRNKRPKAITVNRRVATLVLIQPPIHERARREMRKNMDLDISFGEDSSPELRSEGAPCKEVGHRLWRSTAHLANGVVSDTFQSKPICGEASFLGNNPGEEFDFGRDLDSPDQRCSRGESSP</sequence>
<reference evidence="2 3" key="1">
    <citation type="journal article" date="2010" name="Nature">
        <title>Genome sequencing and analysis of the model grass Brachypodium distachyon.</title>
        <authorList>
            <consortium name="International Brachypodium Initiative"/>
        </authorList>
    </citation>
    <scope>NUCLEOTIDE SEQUENCE [LARGE SCALE GENOMIC DNA]</scope>
    <source>
        <strain evidence="2 3">Bd21</strain>
    </source>
</reference>
<dbReference type="Proteomes" id="UP000008810">
    <property type="component" value="Chromosome 2"/>
</dbReference>
<reference evidence="2" key="2">
    <citation type="submission" date="2017-06" db="EMBL/GenBank/DDBJ databases">
        <title>WGS assembly of Brachypodium distachyon.</title>
        <authorList>
            <consortium name="The International Brachypodium Initiative"/>
            <person name="Lucas S."/>
            <person name="Harmon-Smith M."/>
            <person name="Lail K."/>
            <person name="Tice H."/>
            <person name="Grimwood J."/>
            <person name="Bruce D."/>
            <person name="Barry K."/>
            <person name="Shu S."/>
            <person name="Lindquist E."/>
            <person name="Wang M."/>
            <person name="Pitluck S."/>
            <person name="Vogel J.P."/>
            <person name="Garvin D.F."/>
            <person name="Mockler T.C."/>
            <person name="Schmutz J."/>
            <person name="Rokhsar D."/>
            <person name="Bevan M.W."/>
        </authorList>
    </citation>
    <scope>NUCLEOTIDE SEQUENCE</scope>
    <source>
        <strain evidence="2">Bd21</strain>
    </source>
</reference>
<proteinExistence type="predicted"/>
<organism evidence="2">
    <name type="scientific">Brachypodium distachyon</name>
    <name type="common">Purple false brome</name>
    <name type="synonym">Trachynia distachya</name>
    <dbReference type="NCBI Taxonomy" id="15368"/>
    <lineage>
        <taxon>Eukaryota</taxon>
        <taxon>Viridiplantae</taxon>
        <taxon>Streptophyta</taxon>
        <taxon>Embryophyta</taxon>
        <taxon>Tracheophyta</taxon>
        <taxon>Spermatophyta</taxon>
        <taxon>Magnoliopsida</taxon>
        <taxon>Liliopsida</taxon>
        <taxon>Poales</taxon>
        <taxon>Poaceae</taxon>
        <taxon>BOP clade</taxon>
        <taxon>Pooideae</taxon>
        <taxon>Stipodae</taxon>
        <taxon>Brachypodieae</taxon>
        <taxon>Brachypodium</taxon>
    </lineage>
</organism>
<gene>
    <name evidence="2" type="ORF">BRADI_2g30373v3</name>
</gene>
<protein>
    <submittedName>
        <fullName evidence="2 3">Uncharacterized protein</fullName>
    </submittedName>
</protein>
<evidence type="ECO:0000313" key="3">
    <source>
        <dbReference type="EnsemblPlants" id="PNT71527"/>
    </source>
</evidence>
<dbReference type="InParanoid" id="A0A2K2DB61"/>
<reference evidence="3" key="3">
    <citation type="submission" date="2018-08" db="UniProtKB">
        <authorList>
            <consortium name="EnsemblPlants"/>
        </authorList>
    </citation>
    <scope>IDENTIFICATION</scope>
    <source>
        <strain evidence="3">cv. Bd21</strain>
    </source>
</reference>
<dbReference type="EnsemblPlants" id="PNT71527">
    <property type="protein sequence ID" value="PNT71527"/>
    <property type="gene ID" value="BRADI_2g30373v3"/>
</dbReference>
<evidence type="ECO:0000256" key="1">
    <source>
        <dbReference type="SAM" id="MobiDB-lite"/>
    </source>
</evidence>
<accession>A0A2K2DB61</accession>
<keyword evidence="4" id="KW-1185">Reference proteome</keyword>
<dbReference type="EMBL" id="CM000881">
    <property type="protein sequence ID" value="PNT71527.1"/>
    <property type="molecule type" value="Genomic_DNA"/>
</dbReference>
<feature type="compositionally biased region" description="Basic and acidic residues" evidence="1">
    <location>
        <begin position="131"/>
        <end position="150"/>
    </location>
</feature>
<feature type="region of interest" description="Disordered" evidence="1">
    <location>
        <begin position="117"/>
        <end position="150"/>
    </location>
</feature>
<dbReference type="AlphaFoldDB" id="A0A2K2DB61"/>
<name>A0A2K2DB61_BRADI</name>
<dbReference type="Gramene" id="PNT71527">
    <property type="protein sequence ID" value="PNT71527"/>
    <property type="gene ID" value="BRADI_2g30373v3"/>
</dbReference>
<evidence type="ECO:0000313" key="2">
    <source>
        <dbReference type="EMBL" id="PNT71527.1"/>
    </source>
</evidence>